<protein>
    <submittedName>
        <fullName evidence="1">Uncharacterized protein</fullName>
    </submittedName>
</protein>
<proteinExistence type="predicted"/>
<reference evidence="1 2" key="1">
    <citation type="journal article" date="2016" name="Nat. Commun.">
        <title>Thousands of microbial genomes shed light on interconnected biogeochemical processes in an aquifer system.</title>
        <authorList>
            <person name="Anantharaman K."/>
            <person name="Brown C.T."/>
            <person name="Hug L.A."/>
            <person name="Sharon I."/>
            <person name="Castelle C.J."/>
            <person name="Probst A.J."/>
            <person name="Thomas B.C."/>
            <person name="Singh A."/>
            <person name="Wilkins M.J."/>
            <person name="Karaoz U."/>
            <person name="Brodie E.L."/>
            <person name="Williams K.H."/>
            <person name="Hubbard S.S."/>
            <person name="Banfield J.F."/>
        </authorList>
    </citation>
    <scope>NUCLEOTIDE SEQUENCE [LARGE SCALE GENOMIC DNA]</scope>
</reference>
<comment type="caution">
    <text evidence="1">The sequence shown here is derived from an EMBL/GenBank/DDBJ whole genome shotgun (WGS) entry which is preliminary data.</text>
</comment>
<gene>
    <name evidence="1" type="ORF">A2431_01045</name>
</gene>
<evidence type="ECO:0000313" key="2">
    <source>
        <dbReference type="Proteomes" id="UP000177697"/>
    </source>
</evidence>
<sequence>MTTIVVFGSSLAVALILILTKTLELKYGSKNILLRFIGKADDRLELIVSKIRFRSLQLIQSIRYIIFVHGSEMFKDYIKKAEQKAVSEFKKRQDVIMGKKEIINGGSVSFYLKKITEEKGHVAKGKIEDPPATASL</sequence>
<organism evidence="1 2">
    <name type="scientific">Candidatus Zambryskibacteria bacterium RIFOXYC1_FULL_39_10</name>
    <dbReference type="NCBI Taxonomy" id="1802779"/>
    <lineage>
        <taxon>Bacteria</taxon>
        <taxon>Candidatus Zambryskiibacteriota</taxon>
    </lineage>
</organism>
<dbReference type="AlphaFoldDB" id="A0A1G2V2I4"/>
<dbReference type="EMBL" id="MHWW01000005">
    <property type="protein sequence ID" value="OHB15830.1"/>
    <property type="molecule type" value="Genomic_DNA"/>
</dbReference>
<name>A0A1G2V2I4_9BACT</name>
<dbReference type="Proteomes" id="UP000177697">
    <property type="component" value="Unassembled WGS sequence"/>
</dbReference>
<accession>A0A1G2V2I4</accession>
<evidence type="ECO:0000313" key="1">
    <source>
        <dbReference type="EMBL" id="OHB15830.1"/>
    </source>
</evidence>